<protein>
    <submittedName>
        <fullName evidence="1">Uncharacterized protein</fullName>
    </submittedName>
</protein>
<gene>
    <name evidence="1" type="ORF">CXQ85_004028</name>
</gene>
<dbReference type="VEuPathDB" id="FungiDB:CXQ85_004028"/>
<evidence type="ECO:0000313" key="1">
    <source>
        <dbReference type="EMBL" id="PVH23735.1"/>
    </source>
</evidence>
<reference evidence="1 2" key="1">
    <citation type="submission" date="2017-12" db="EMBL/GenBank/DDBJ databases">
        <title>Genome Sequence of a Multidrug-Resistant Candida haemulonii Isolate from a Patient with Chronic Leg Ulcers in Israel.</title>
        <authorList>
            <person name="Chow N.A."/>
            <person name="Gade L."/>
            <person name="Batra D."/>
            <person name="Rowe L.A."/>
            <person name="Ben-Ami R."/>
            <person name="Loparev V.N."/>
            <person name="Litvintseva A.P."/>
        </authorList>
    </citation>
    <scope>NUCLEOTIDE SEQUENCE [LARGE SCALE GENOMIC DNA]</scope>
    <source>
        <strain evidence="1 2">B11899</strain>
    </source>
</reference>
<keyword evidence="2" id="KW-1185">Reference proteome</keyword>
<name>A0A2V1B0S3_9ASCO</name>
<dbReference type="OrthoDB" id="4082861at2759"/>
<organism evidence="1 2">
    <name type="scientific">Candidozyma haemuli</name>
    <dbReference type="NCBI Taxonomy" id="45357"/>
    <lineage>
        <taxon>Eukaryota</taxon>
        <taxon>Fungi</taxon>
        <taxon>Dikarya</taxon>
        <taxon>Ascomycota</taxon>
        <taxon>Saccharomycotina</taxon>
        <taxon>Pichiomycetes</taxon>
        <taxon>Metschnikowiaceae</taxon>
        <taxon>Candidozyma</taxon>
    </lineage>
</organism>
<dbReference type="GeneID" id="37009358"/>
<dbReference type="EMBL" id="PKFO01000011">
    <property type="protein sequence ID" value="PVH23735.1"/>
    <property type="molecule type" value="Genomic_DNA"/>
</dbReference>
<dbReference type="Proteomes" id="UP000244309">
    <property type="component" value="Unassembled WGS sequence"/>
</dbReference>
<proteinExistence type="predicted"/>
<dbReference type="RefSeq" id="XP_025344675.1">
    <property type="nucleotide sequence ID" value="XM_025487659.1"/>
</dbReference>
<comment type="caution">
    <text evidence="1">The sequence shown here is derived from an EMBL/GenBank/DDBJ whole genome shotgun (WGS) entry which is preliminary data.</text>
</comment>
<accession>A0A2V1B0S3</accession>
<sequence length="335" mass="37842">MTEHPQDPDAADLATRLGASPFSFFTSVVSKLKNAKVDRKLDYAIHPYPKGSEQPENQVIYYDPSSRDTGTALLPLGSAPLAPRGNCSYTAYTFTGMVTKDRFDVDFETLLTMEAVDPYTTDPTDWGLMCYTVTPTQLLLITNQSVIGLSLLSFDDDQLPGTVLEFQPVFGNLQDPIADRGVISFSYSKTMCVVNSRKLLTWEVGHEIYRHFRYVSLVEGGRLFTTFVLVTPKTVEIRELLSEVQSKPNRWTGPPVSIPRQEHNNSAPIFFLHESVAVVEEDNGNFLAIDLKTKRSERFFSQAIKDIKFESWEPNVIFYEDEVYLSSEKATYVLK</sequence>
<evidence type="ECO:0000313" key="2">
    <source>
        <dbReference type="Proteomes" id="UP000244309"/>
    </source>
</evidence>
<dbReference type="AlphaFoldDB" id="A0A2V1B0S3"/>